<reference evidence="3 4" key="1">
    <citation type="submission" date="2022-07" db="EMBL/GenBank/DDBJ databases">
        <authorList>
            <person name="Li W.-J."/>
            <person name="Deng Q.-Q."/>
        </authorList>
    </citation>
    <scope>NUCLEOTIDE SEQUENCE [LARGE SCALE GENOMIC DNA]</scope>
    <source>
        <strain evidence="3 4">SYSU M60028</strain>
    </source>
</reference>
<dbReference type="Gene3D" id="2.60.450.10">
    <property type="entry name" value="Lipopolysaccharide (LPS) transport protein A like domain"/>
    <property type="match status" value="1"/>
</dbReference>
<dbReference type="HAMAP" id="MF_01411">
    <property type="entry name" value="LPS_assembly_LptD"/>
    <property type="match status" value="1"/>
</dbReference>
<proteinExistence type="inferred from homology"/>
<dbReference type="PANTHER" id="PTHR30189:SF1">
    <property type="entry name" value="LPS-ASSEMBLY PROTEIN LPTD"/>
    <property type="match status" value="1"/>
</dbReference>
<organism evidence="3 4">
    <name type="scientific">Alsobacter ponti</name>
    <dbReference type="NCBI Taxonomy" id="2962936"/>
    <lineage>
        <taxon>Bacteria</taxon>
        <taxon>Pseudomonadati</taxon>
        <taxon>Pseudomonadota</taxon>
        <taxon>Alphaproteobacteria</taxon>
        <taxon>Hyphomicrobiales</taxon>
        <taxon>Alsobacteraceae</taxon>
        <taxon>Alsobacter</taxon>
    </lineage>
</organism>
<keyword evidence="4" id="KW-1185">Reference proteome</keyword>
<gene>
    <name evidence="1" type="primary">lptD</name>
    <name evidence="3" type="ORF">NK718_17200</name>
</gene>
<dbReference type="RefSeq" id="WP_254744778.1">
    <property type="nucleotide sequence ID" value="NZ_JANCLU010000019.1"/>
</dbReference>
<dbReference type="InterPro" id="IPR020889">
    <property type="entry name" value="LipoPS_assembly_LptD"/>
</dbReference>
<evidence type="ECO:0000313" key="3">
    <source>
        <dbReference type="EMBL" id="MCP8940265.1"/>
    </source>
</evidence>
<dbReference type="Pfam" id="PF04453">
    <property type="entry name" value="LptD"/>
    <property type="match status" value="1"/>
</dbReference>
<comment type="caution">
    <text evidence="3">The sequence shown here is derived from an EMBL/GenBank/DDBJ whole genome shotgun (WGS) entry which is preliminary data.</text>
</comment>
<dbReference type="InterPro" id="IPR050218">
    <property type="entry name" value="LptD"/>
</dbReference>
<keyword evidence="1" id="KW-0732">Signal</keyword>
<dbReference type="Proteomes" id="UP001205890">
    <property type="component" value="Unassembled WGS sequence"/>
</dbReference>
<dbReference type="EMBL" id="JANCLU010000019">
    <property type="protein sequence ID" value="MCP8940265.1"/>
    <property type="molecule type" value="Genomic_DNA"/>
</dbReference>
<comment type="function">
    <text evidence="1">Involved in the assembly of lipopolysaccharide (LPS) at the surface of the outer membrane.</text>
</comment>
<protein>
    <recommendedName>
        <fullName evidence="1">LPS-assembly protein LptD</fullName>
    </recommendedName>
</protein>
<comment type="subcellular location">
    <subcellularLocation>
        <location evidence="1">Cell outer membrane</location>
    </subcellularLocation>
</comment>
<evidence type="ECO:0000313" key="4">
    <source>
        <dbReference type="Proteomes" id="UP001205890"/>
    </source>
</evidence>
<feature type="domain" description="LptD C-terminal" evidence="2">
    <location>
        <begin position="296"/>
        <end position="718"/>
    </location>
</feature>
<keyword evidence="1" id="KW-0472">Membrane</keyword>
<comment type="caution">
    <text evidence="1">Lacks conserved residue(s) required for the propagation of feature annotation.</text>
</comment>
<name>A0ABT1LHV0_9HYPH</name>
<dbReference type="PANTHER" id="PTHR30189">
    <property type="entry name" value="LPS-ASSEMBLY PROTEIN"/>
    <property type="match status" value="1"/>
</dbReference>
<comment type="similarity">
    <text evidence="1">Belongs to the LptD family.</text>
</comment>
<keyword evidence="1" id="KW-0998">Cell outer membrane</keyword>
<sequence>MSTLGATASVIELAYGQTASDILARKTQATAKKGDDKLLVESRELVYDRDNDTVAASGNAQLYYQGRVLEADKVTYDRKANRVYASGNAKLTEADGQVFYADRFELTDDFKDGFIDSLRIETTDRTRFAAPRAERTAGETTVFEKGTYTACEPCKDDPSKPPTWQVRAKRIIHKNEEQTVYYEDATLEFWGMPVAWFPYFSAPDTTVKRKSGFLAPHYIASTALGYGVSIPYFWAIAPNYDLTITPTFLTRQGVLGQAEWRHRLVNGSYNIRAAGIFQQDRSAFLQPPFGAGDKTFRGSVDTAGNFVINDKWQWGWDIHAASDKWFNQNYKYNVTNITDFNWTGFRESVSTMFLRGQGERSFFDARGYYFRGLSYADWQKQLPVAAPVVDYDRRFTGPGVLGGELTIGGNITTITREQTAYQSLVNAAGQPGNYQVKVDGKATYDTCAPGFYNPTDCFVRGVAGTYSRGSVDVAWRRTFIDPLGQTWTPFASMRGDVAFPALSTTGQYNQYLPLFIDTSGEVIGRFMPAVGGTYRYPFVAQTDFGTHIVEPIAQLIARPNETQIGRMPNEDAQSLVFDDTTLFSVNKFSGYDRIEGGTRANVGAQYTYNGPNGGFGSFLFGQSYQVAGLNSYANPDLARTGLDSGLSDARSSYVSRIQMSPFGNINFIARGRFSQEDFALQRLELQAVGTYDRLTASILYARYAPQPELGLYTTREGFVTQAKLAVTPNIYVSGGVAVDLGRQDAEKFYNPGGQISNAISISAVTVGAGYTDDCTTLGIIYSNSAKQTYSEGTKDRVQTVMLRLELRTLGAAGYSFTPSIGATDGVNQ</sequence>
<dbReference type="InterPro" id="IPR007543">
    <property type="entry name" value="LptD_C"/>
</dbReference>
<evidence type="ECO:0000259" key="2">
    <source>
        <dbReference type="Pfam" id="PF04453"/>
    </source>
</evidence>
<accession>A0ABT1LHV0</accession>
<evidence type="ECO:0000256" key="1">
    <source>
        <dbReference type="HAMAP-Rule" id="MF_01411"/>
    </source>
</evidence>
<comment type="subunit">
    <text evidence="1">Component of the lipopolysaccharide transport and assembly complex.</text>
</comment>